<name>A0ABW3FKJ4_9PSEU</name>
<evidence type="ECO:0000256" key="3">
    <source>
        <dbReference type="ARBA" id="ARBA00023004"/>
    </source>
</evidence>
<dbReference type="PROSITE" id="PS51918">
    <property type="entry name" value="RADICAL_SAM"/>
    <property type="match status" value="1"/>
</dbReference>
<organism evidence="6 7">
    <name type="scientific">Saccharopolyspora rosea</name>
    <dbReference type="NCBI Taxonomy" id="524884"/>
    <lineage>
        <taxon>Bacteria</taxon>
        <taxon>Bacillati</taxon>
        <taxon>Actinomycetota</taxon>
        <taxon>Actinomycetes</taxon>
        <taxon>Pseudonocardiales</taxon>
        <taxon>Pseudonocardiaceae</taxon>
        <taxon>Saccharopolyspora</taxon>
    </lineage>
</organism>
<dbReference type="RefSeq" id="WP_263249554.1">
    <property type="nucleotide sequence ID" value="NZ_BAABLT010000007.1"/>
</dbReference>
<keyword evidence="3" id="KW-0408">Iron</keyword>
<proteinExistence type="predicted"/>
<protein>
    <submittedName>
        <fullName evidence="6">Radical SAM protein</fullName>
    </submittedName>
</protein>
<evidence type="ECO:0000256" key="2">
    <source>
        <dbReference type="ARBA" id="ARBA00022723"/>
    </source>
</evidence>
<dbReference type="Gene3D" id="3.20.20.70">
    <property type="entry name" value="Aldolase class I"/>
    <property type="match status" value="1"/>
</dbReference>
<gene>
    <name evidence="6" type="ORF">ACFQ16_02915</name>
</gene>
<dbReference type="SFLD" id="SFLDG01067">
    <property type="entry name" value="SPASM/twitch_domain_containing"/>
    <property type="match status" value="1"/>
</dbReference>
<dbReference type="InterPro" id="IPR058240">
    <property type="entry name" value="rSAM_sf"/>
</dbReference>
<dbReference type="SUPFAM" id="SSF102114">
    <property type="entry name" value="Radical SAM enzymes"/>
    <property type="match status" value="1"/>
</dbReference>
<keyword evidence="1" id="KW-0949">S-adenosyl-L-methionine</keyword>
<keyword evidence="4" id="KW-0411">Iron-sulfur</keyword>
<dbReference type="Pfam" id="PF04055">
    <property type="entry name" value="Radical_SAM"/>
    <property type="match status" value="1"/>
</dbReference>
<evidence type="ECO:0000256" key="4">
    <source>
        <dbReference type="ARBA" id="ARBA00023014"/>
    </source>
</evidence>
<sequence>MREGIPMFIRPHTLSLITTHRCTAACDHCCFGCTPDIPMSRSIPVERMRGLIDEAATMPSMKVVVFTGGECFLFGRDLVELVRHATERGLATRCVTNGYWARTRKAARKRLGELREAGLGELNLSTGSFHARYVPAERIVHAAAVAAELGLGTLVNAEVYAESDFDIDAITEHEELAGHIRSGRLRVQRNVWMTNDWGEQEISHDDRASRFREENKTGCDTVLNVLTVTPDQDLVACCGLTQELIPELHLGSVADRPLTEVVERTPDDFLKIWIHVEGPERVLEFVKRHVPDYELPTDSVHPCQTCLHLHRDETARRVLREHYRSEEDRVTDLYLAGIASQAVRNRTLPAFSTAEN</sequence>
<comment type="caution">
    <text evidence="6">The sequence shown here is derived from an EMBL/GenBank/DDBJ whole genome shotgun (WGS) entry which is preliminary data.</text>
</comment>
<reference evidence="7" key="1">
    <citation type="journal article" date="2019" name="Int. J. Syst. Evol. Microbiol.">
        <title>The Global Catalogue of Microorganisms (GCM) 10K type strain sequencing project: providing services to taxonomists for standard genome sequencing and annotation.</title>
        <authorList>
            <consortium name="The Broad Institute Genomics Platform"/>
            <consortium name="The Broad Institute Genome Sequencing Center for Infectious Disease"/>
            <person name="Wu L."/>
            <person name="Ma J."/>
        </authorList>
    </citation>
    <scope>NUCLEOTIDE SEQUENCE [LARGE SCALE GENOMIC DNA]</scope>
    <source>
        <strain evidence="7">CCUG 56401</strain>
    </source>
</reference>
<evidence type="ECO:0000259" key="5">
    <source>
        <dbReference type="PROSITE" id="PS51918"/>
    </source>
</evidence>
<dbReference type="InterPro" id="IPR050377">
    <property type="entry name" value="Radical_SAM_PqqE_MftC-like"/>
</dbReference>
<dbReference type="SFLD" id="SFLDS00029">
    <property type="entry name" value="Radical_SAM"/>
    <property type="match status" value="1"/>
</dbReference>
<dbReference type="EMBL" id="JBHTIW010000001">
    <property type="protein sequence ID" value="MFD0918685.1"/>
    <property type="molecule type" value="Genomic_DNA"/>
</dbReference>
<evidence type="ECO:0000313" key="7">
    <source>
        <dbReference type="Proteomes" id="UP001597018"/>
    </source>
</evidence>
<dbReference type="InterPro" id="IPR007197">
    <property type="entry name" value="rSAM"/>
</dbReference>
<dbReference type="PANTHER" id="PTHR11228:SF34">
    <property type="entry name" value="TUNGSTEN-CONTAINING ALDEHYDE FERREDOXIN OXIDOREDUCTASE COFACTOR MODIFYING PROTEIN"/>
    <property type="match status" value="1"/>
</dbReference>
<dbReference type="Proteomes" id="UP001597018">
    <property type="component" value="Unassembled WGS sequence"/>
</dbReference>
<dbReference type="InterPro" id="IPR013785">
    <property type="entry name" value="Aldolase_TIM"/>
</dbReference>
<evidence type="ECO:0000313" key="6">
    <source>
        <dbReference type="EMBL" id="MFD0918685.1"/>
    </source>
</evidence>
<dbReference type="PANTHER" id="PTHR11228">
    <property type="entry name" value="RADICAL SAM DOMAIN PROTEIN"/>
    <property type="match status" value="1"/>
</dbReference>
<feature type="domain" description="Radical SAM core" evidence="5">
    <location>
        <begin position="8"/>
        <end position="231"/>
    </location>
</feature>
<keyword evidence="2" id="KW-0479">Metal-binding</keyword>
<dbReference type="CDD" id="cd01335">
    <property type="entry name" value="Radical_SAM"/>
    <property type="match status" value="1"/>
</dbReference>
<accession>A0ABW3FKJ4</accession>
<evidence type="ECO:0000256" key="1">
    <source>
        <dbReference type="ARBA" id="ARBA00022691"/>
    </source>
</evidence>
<keyword evidence="7" id="KW-1185">Reference proteome</keyword>